<proteinExistence type="predicted"/>
<dbReference type="EMBL" id="QBMC01000045">
    <property type="protein sequence ID" value="PZO19387.1"/>
    <property type="molecule type" value="Genomic_DNA"/>
</dbReference>
<protein>
    <recommendedName>
        <fullName evidence="1">Fungal lipase-type domain-containing protein</fullName>
    </recommendedName>
</protein>
<sequence length="612" mass="69158">MGSLGALILICGLAVEQGVFWKGMRFLLCLGSASAAVWLGSFSDGSFNLFSPDTYEASAIPAAGAEWLLGLGGLLGGSALALGVLYYVRQQRWQRTEFLRRVVREFEQDAEVWNALKILDFEEYRDYNIPAQGQEEPVCFRVSDRLLCNALASHDQRARQKQRLEYSQDRDELDLEALRQYRIETTLRDWFNAMLNGFEHFGYLIESGLFSAEELRPWLNYWIQLIGNPAYRRPGASGFYDALYSYIHHSGFFGVQKLFEQFGYRILPSPYQETDLLDVSLASKPNYNTQLALTLAKASLLAYQDKQFVAQVVGRWSLALRQRSATDLVAVGVPEAVTAQTIDQRSQRVKNTFIRHNFRYFNNQGRDTQAYIFRTSQFMVLAFRGSQELKDWLTNFTTQLRDLTIRKNGVTSISSYHGRVHAGFFLAWAIIEQSVLAQISRWQLEAAEKGGTLPPLYITGHSLGGALATIAAAALSDNGVDVAGVYTFGQPRVGDRLFVRQLNEHVNGRVFRFVNNNDIVPHVPPPFSMWNPTRLYGHVGIVKYFNAKGEIIPNYTLLARAIDNILGLGKVFSGNGFDQISDHRMEYYISHLETALKEEIEAYASQMLDVGD</sequence>
<reference evidence="2 3" key="2">
    <citation type="submission" date="2018-06" db="EMBL/GenBank/DDBJ databases">
        <title>Metagenomic assembly of (sub)arctic Cyanobacteria and their associated microbiome from non-axenic cultures.</title>
        <authorList>
            <person name="Baurain D."/>
        </authorList>
    </citation>
    <scope>NUCLEOTIDE SEQUENCE [LARGE SCALE GENOMIC DNA]</scope>
    <source>
        <strain evidence="2">ULC129bin1</strain>
    </source>
</reference>
<dbReference type="SUPFAM" id="SSF53474">
    <property type="entry name" value="alpha/beta-Hydrolases"/>
    <property type="match status" value="1"/>
</dbReference>
<dbReference type="Pfam" id="PF01764">
    <property type="entry name" value="Lipase_3"/>
    <property type="match status" value="1"/>
</dbReference>
<evidence type="ECO:0000259" key="1">
    <source>
        <dbReference type="Pfam" id="PF01764"/>
    </source>
</evidence>
<dbReference type="Proteomes" id="UP000249354">
    <property type="component" value="Unassembled WGS sequence"/>
</dbReference>
<comment type="caution">
    <text evidence="2">The sequence shown here is derived from an EMBL/GenBank/DDBJ whole genome shotgun (WGS) entry which is preliminary data.</text>
</comment>
<evidence type="ECO:0000313" key="3">
    <source>
        <dbReference type="Proteomes" id="UP000249354"/>
    </source>
</evidence>
<dbReference type="PANTHER" id="PTHR45856">
    <property type="entry name" value="ALPHA/BETA-HYDROLASES SUPERFAMILY PROTEIN"/>
    <property type="match status" value="1"/>
</dbReference>
<dbReference type="GO" id="GO:0006629">
    <property type="term" value="P:lipid metabolic process"/>
    <property type="evidence" value="ECO:0007669"/>
    <property type="project" value="InterPro"/>
</dbReference>
<dbReference type="InterPro" id="IPR051218">
    <property type="entry name" value="Sec_MonoDiacylglyc_Lipase"/>
</dbReference>
<evidence type="ECO:0000313" key="2">
    <source>
        <dbReference type="EMBL" id="PZO19387.1"/>
    </source>
</evidence>
<accession>A0A2W4UJL1</accession>
<dbReference type="PANTHER" id="PTHR45856:SF24">
    <property type="entry name" value="FUNGAL LIPASE-LIKE DOMAIN-CONTAINING PROTEIN"/>
    <property type="match status" value="1"/>
</dbReference>
<dbReference type="AlphaFoldDB" id="A0A2W4UJL1"/>
<feature type="domain" description="Fungal lipase-type" evidence="1">
    <location>
        <begin position="380"/>
        <end position="526"/>
    </location>
</feature>
<organism evidence="2 3">
    <name type="scientific">Leptolyngbya foveolarum</name>
    <dbReference type="NCBI Taxonomy" id="47253"/>
    <lineage>
        <taxon>Bacteria</taxon>
        <taxon>Bacillati</taxon>
        <taxon>Cyanobacteriota</taxon>
        <taxon>Cyanophyceae</taxon>
        <taxon>Leptolyngbyales</taxon>
        <taxon>Leptolyngbyaceae</taxon>
        <taxon>Leptolyngbya group</taxon>
        <taxon>Leptolyngbya</taxon>
    </lineage>
</organism>
<reference evidence="3" key="1">
    <citation type="submission" date="2018-04" db="EMBL/GenBank/DDBJ databases">
        <authorList>
            <person name="Cornet L."/>
        </authorList>
    </citation>
    <scope>NUCLEOTIDE SEQUENCE [LARGE SCALE GENOMIC DNA]</scope>
</reference>
<dbReference type="Gene3D" id="3.40.50.1820">
    <property type="entry name" value="alpha/beta hydrolase"/>
    <property type="match status" value="1"/>
</dbReference>
<dbReference type="CDD" id="cd00519">
    <property type="entry name" value="Lipase_3"/>
    <property type="match status" value="1"/>
</dbReference>
<dbReference type="InterPro" id="IPR029058">
    <property type="entry name" value="AB_hydrolase_fold"/>
</dbReference>
<gene>
    <name evidence="2" type="ORF">DCF25_08725</name>
</gene>
<name>A0A2W4UJL1_9CYAN</name>
<dbReference type="InterPro" id="IPR002921">
    <property type="entry name" value="Fungal_lipase-type"/>
</dbReference>